<dbReference type="InterPro" id="IPR010946">
    <property type="entry name" value="GGGP_synth"/>
</dbReference>
<keyword evidence="7 9" id="KW-1208">Phospholipid metabolism</keyword>
<feature type="binding site" evidence="9">
    <location>
        <position position="52"/>
    </location>
    <ligand>
        <name>Mg(2+)</name>
        <dbReference type="ChEBI" id="CHEBI:18420"/>
    </ligand>
</feature>
<comment type="function">
    <text evidence="9">Prenyltransferase that catalyzes the transfer of the geranylgeranyl moiety of geranylgeranyl diphosphate (GGPP) to the C3 hydroxyl of sn-glycerol-1-phosphate (G1P).</text>
</comment>
<keyword evidence="3 9" id="KW-0479">Metal-binding</keyword>
<keyword evidence="1 9" id="KW-0444">Lipid biosynthesis</keyword>
<dbReference type="SUPFAM" id="SSF51395">
    <property type="entry name" value="FMN-linked oxidoreductases"/>
    <property type="match status" value="1"/>
</dbReference>
<organism evidence="10">
    <name type="scientific">Salinimicrobium catena</name>
    <dbReference type="NCBI Taxonomy" id="390640"/>
    <lineage>
        <taxon>Bacteria</taxon>
        <taxon>Pseudomonadati</taxon>
        <taxon>Bacteroidota</taxon>
        <taxon>Flavobacteriia</taxon>
        <taxon>Flavobacteriales</taxon>
        <taxon>Flavobacteriaceae</taxon>
        <taxon>Salinimicrobium</taxon>
    </lineage>
</organism>
<evidence type="ECO:0000313" key="10">
    <source>
        <dbReference type="EMBL" id="HER41106.1"/>
    </source>
</evidence>
<feature type="binding site" evidence="9">
    <location>
        <position position="24"/>
    </location>
    <ligand>
        <name>Mg(2+)</name>
        <dbReference type="ChEBI" id="CHEBI:18420"/>
    </ligand>
</feature>
<evidence type="ECO:0000256" key="6">
    <source>
        <dbReference type="ARBA" id="ARBA00023209"/>
    </source>
</evidence>
<evidence type="ECO:0000256" key="4">
    <source>
        <dbReference type="ARBA" id="ARBA00022842"/>
    </source>
</evidence>
<evidence type="ECO:0000256" key="8">
    <source>
        <dbReference type="ARBA" id="ARBA00047288"/>
    </source>
</evidence>
<comment type="caution">
    <text evidence="10">The sequence shown here is derived from an EMBL/GenBank/DDBJ whole genome shotgun (WGS) entry which is preliminary data.</text>
</comment>
<evidence type="ECO:0000256" key="9">
    <source>
        <dbReference type="HAMAP-Rule" id="MF_00112"/>
    </source>
</evidence>
<dbReference type="NCBIfam" id="TIGR01769">
    <property type="entry name" value="GGGP"/>
    <property type="match status" value="1"/>
</dbReference>
<dbReference type="EMBL" id="DSEE01000565">
    <property type="protein sequence ID" value="HER41106.1"/>
    <property type="molecule type" value="Genomic_DNA"/>
</dbReference>
<evidence type="ECO:0000256" key="2">
    <source>
        <dbReference type="ARBA" id="ARBA00022679"/>
    </source>
</evidence>
<comment type="caution">
    <text evidence="9">Lacks conserved residue(s) required for the propagation of feature annotation.</text>
</comment>
<protein>
    <recommendedName>
        <fullName evidence="9">Geranylgeranylglyceryl phosphate synthase</fullName>
        <shortName evidence="9">GGGP synthase</shortName>
        <shortName evidence="9">GGGPS</shortName>
        <ecNumber evidence="9">2.5.1.41</ecNumber>
    </recommendedName>
    <alternativeName>
        <fullName evidence="9">(S)-3-O-geranylgeranylglyceryl phosphate synthase</fullName>
    </alternativeName>
    <alternativeName>
        <fullName evidence="9">Phosphoglycerol geranylgeranyltransferase</fullName>
    </alternativeName>
</protein>
<feature type="binding site" evidence="9">
    <location>
        <begin position="172"/>
        <end position="178"/>
    </location>
    <ligand>
        <name>sn-glycerol 1-phosphate</name>
        <dbReference type="ChEBI" id="CHEBI:57685"/>
    </ligand>
</feature>
<evidence type="ECO:0000256" key="5">
    <source>
        <dbReference type="ARBA" id="ARBA00023098"/>
    </source>
</evidence>
<keyword evidence="2 9" id="KW-0808">Transferase</keyword>
<dbReference type="GO" id="GO:0000287">
    <property type="term" value="F:magnesium ion binding"/>
    <property type="evidence" value="ECO:0007669"/>
    <property type="project" value="UniProtKB-UniRule"/>
</dbReference>
<comment type="similarity">
    <text evidence="9">Belongs to the GGGP/HepGP synthase family. Group II subfamily.</text>
</comment>
<dbReference type="Pfam" id="PF01884">
    <property type="entry name" value="PcrB"/>
    <property type="match status" value="1"/>
</dbReference>
<dbReference type="InterPro" id="IPR008205">
    <property type="entry name" value="GGGP_HepGP_synthase"/>
</dbReference>
<evidence type="ECO:0000256" key="3">
    <source>
        <dbReference type="ARBA" id="ARBA00022723"/>
    </source>
</evidence>
<dbReference type="NCBIfam" id="TIGR01768">
    <property type="entry name" value="GGGP-family"/>
    <property type="match status" value="1"/>
</dbReference>
<evidence type="ECO:0000256" key="7">
    <source>
        <dbReference type="ARBA" id="ARBA00023264"/>
    </source>
</evidence>
<keyword evidence="5 9" id="KW-0443">Lipid metabolism</keyword>
<dbReference type="GO" id="GO:0046474">
    <property type="term" value="P:glycerophospholipid biosynthetic process"/>
    <property type="evidence" value="ECO:0007669"/>
    <property type="project" value="UniProtKB-UniRule"/>
</dbReference>
<feature type="binding site" evidence="9">
    <location>
        <begin position="225"/>
        <end position="226"/>
    </location>
    <ligand>
        <name>sn-glycerol 1-phosphate</name>
        <dbReference type="ChEBI" id="CHEBI:57685"/>
    </ligand>
</feature>
<feature type="binding site" evidence="9">
    <location>
        <begin position="203"/>
        <end position="204"/>
    </location>
    <ligand>
        <name>sn-glycerol 1-phosphate</name>
        <dbReference type="ChEBI" id="CHEBI:57685"/>
    </ligand>
</feature>
<accession>A0A7C2M1G1</accession>
<name>A0A7C2M1G1_9FLAO</name>
<dbReference type="InterPro" id="IPR038597">
    <property type="entry name" value="GGGP/HepGP_synthase_sf"/>
</dbReference>
<sequence>MMAVKNGIFESFSSEGELLAVLIDPEKFDPAEASAFLQKIPASATHIFVGGSTVEKGQTEACIDFLKNKTALPVIIFPGDHSQITPAADALLFLSLISGRNPEYLIEQQVRSVDRLRKMELEVIPTGYILVDGGKECAVQRVSKTLPMSQSNPQEIVNTALAGEYSGKKLIYLEAGSGAENPVSEEIIGAVKKAISVPLIVGGGIRTSAQLNAAYRAGADIVVVGTAFENGNFFIS</sequence>
<dbReference type="HAMAP" id="MF_00112">
    <property type="entry name" value="GGGP_HepGP_synthase"/>
    <property type="match status" value="1"/>
</dbReference>
<proteinExistence type="inferred from homology"/>
<dbReference type="AlphaFoldDB" id="A0A7C2M1G1"/>
<dbReference type="Gene3D" id="3.20.20.390">
    <property type="entry name" value="FMN-linked oxidoreductases"/>
    <property type="match status" value="1"/>
</dbReference>
<dbReference type="GO" id="GO:0005737">
    <property type="term" value="C:cytoplasm"/>
    <property type="evidence" value="ECO:0007669"/>
    <property type="project" value="InterPro"/>
</dbReference>
<comment type="catalytic activity">
    <reaction evidence="8 9">
        <text>sn-glycerol 1-phosphate + (2E,6E,10E)-geranylgeranyl diphosphate = sn-3-O-(geranylgeranyl)glycerol 1-phosphate + diphosphate</text>
        <dbReference type="Rhea" id="RHEA:23404"/>
        <dbReference type="ChEBI" id="CHEBI:33019"/>
        <dbReference type="ChEBI" id="CHEBI:57677"/>
        <dbReference type="ChEBI" id="CHEBI:57685"/>
        <dbReference type="ChEBI" id="CHEBI:58756"/>
        <dbReference type="EC" id="2.5.1.41"/>
    </reaction>
</comment>
<dbReference type="Proteomes" id="UP000885753">
    <property type="component" value="Unassembled WGS sequence"/>
</dbReference>
<comment type="cofactor">
    <cofactor evidence="9">
        <name>Mg(2+)</name>
        <dbReference type="ChEBI" id="CHEBI:18420"/>
    </cofactor>
</comment>
<dbReference type="GO" id="GO:0047294">
    <property type="term" value="F:phosphoglycerol geranylgeranyltransferase activity"/>
    <property type="evidence" value="ECO:0007669"/>
    <property type="project" value="UniProtKB-UniRule"/>
</dbReference>
<keyword evidence="4 9" id="KW-0460">Magnesium</keyword>
<keyword evidence="6 9" id="KW-0594">Phospholipid biosynthesis</keyword>
<evidence type="ECO:0000256" key="1">
    <source>
        <dbReference type="ARBA" id="ARBA00022516"/>
    </source>
</evidence>
<dbReference type="NCBIfam" id="NF003198">
    <property type="entry name" value="PRK04169.1-2"/>
    <property type="match status" value="1"/>
</dbReference>
<reference evidence="10" key="1">
    <citation type="journal article" date="2020" name="mSystems">
        <title>Genome- and Community-Level Interaction Insights into Carbon Utilization and Element Cycling Functions of Hydrothermarchaeota in Hydrothermal Sediment.</title>
        <authorList>
            <person name="Zhou Z."/>
            <person name="Liu Y."/>
            <person name="Xu W."/>
            <person name="Pan J."/>
            <person name="Luo Z.H."/>
            <person name="Li M."/>
        </authorList>
    </citation>
    <scope>NUCLEOTIDE SEQUENCE [LARGE SCALE GENOMIC DNA]</scope>
    <source>
        <strain evidence="10">SpSt-1235</strain>
    </source>
</reference>
<dbReference type="EC" id="2.5.1.41" evidence="9"/>
<gene>
    <name evidence="10" type="ORF">ENO10_07790</name>
</gene>